<proteinExistence type="predicted"/>
<dbReference type="EMBL" id="AMZO01000003">
    <property type="protein sequence ID" value="ELR67238.1"/>
    <property type="molecule type" value="Genomic_DNA"/>
</dbReference>
<dbReference type="GO" id="GO:0015031">
    <property type="term" value="P:protein transport"/>
    <property type="evidence" value="ECO:0007669"/>
    <property type="project" value="InterPro"/>
</dbReference>
<dbReference type="Gene3D" id="1.20.58.90">
    <property type="match status" value="1"/>
</dbReference>
<dbReference type="SUPFAM" id="SSF140129">
    <property type="entry name" value="MxiH-like"/>
    <property type="match status" value="1"/>
</dbReference>
<gene>
    <name evidence="1" type="ORF">C942_02747</name>
</gene>
<keyword evidence="2" id="KW-1185">Reference proteome</keyword>
<dbReference type="Pfam" id="PF09392">
    <property type="entry name" value="T3SS_needle_F"/>
    <property type="match status" value="1"/>
</dbReference>
<name>L8JG82_9GAMM</name>
<dbReference type="RefSeq" id="WP_007462690.1">
    <property type="nucleotide sequence ID" value="NZ_AMZO01000003.1"/>
</dbReference>
<reference evidence="1 2" key="1">
    <citation type="submission" date="2012-12" db="EMBL/GenBank/DDBJ databases">
        <title>Genome Assembly of Photobacterium sp. AK15.</title>
        <authorList>
            <person name="Khatri I."/>
            <person name="Vaidya B."/>
            <person name="Srinivas T.N.R."/>
            <person name="Subramanian S."/>
            <person name="Pinnaka A."/>
        </authorList>
    </citation>
    <scope>NUCLEOTIDE SEQUENCE [LARGE SCALE GENOMIC DNA]</scope>
    <source>
        <strain evidence="1 2">AK15</strain>
    </source>
</reference>
<sequence>MNFDTINQGLGKVMEAKDAELTRFSTEMDPRRPEDLLQFQKLVSEWSMVMGLQSATIKSVRDALQGIIQKM</sequence>
<dbReference type="InterPro" id="IPR021123">
    <property type="entry name" value="T3SS_needle-like"/>
</dbReference>
<protein>
    <submittedName>
        <fullName evidence="1">Uncharacterized protein</fullName>
    </submittedName>
</protein>
<dbReference type="Proteomes" id="UP000011134">
    <property type="component" value="Unassembled WGS sequence"/>
</dbReference>
<dbReference type="OrthoDB" id="6428648at2"/>
<dbReference type="PATRIC" id="fig|1056511.3.peg.809"/>
<dbReference type="InterPro" id="IPR037203">
    <property type="entry name" value="T3SS_needle-like_sf"/>
</dbReference>
<dbReference type="AlphaFoldDB" id="L8JG82"/>
<organism evidence="1 2">
    <name type="scientific">Photobacterium marinum</name>
    <dbReference type="NCBI Taxonomy" id="1056511"/>
    <lineage>
        <taxon>Bacteria</taxon>
        <taxon>Pseudomonadati</taxon>
        <taxon>Pseudomonadota</taxon>
        <taxon>Gammaproteobacteria</taxon>
        <taxon>Vibrionales</taxon>
        <taxon>Vibrionaceae</taxon>
        <taxon>Photobacterium</taxon>
    </lineage>
</organism>
<comment type="caution">
    <text evidence="1">The sequence shown here is derived from an EMBL/GenBank/DDBJ whole genome shotgun (WGS) entry which is preliminary data.</text>
</comment>
<accession>L8JG82</accession>
<evidence type="ECO:0000313" key="2">
    <source>
        <dbReference type="Proteomes" id="UP000011134"/>
    </source>
</evidence>
<evidence type="ECO:0000313" key="1">
    <source>
        <dbReference type="EMBL" id="ELR67238.1"/>
    </source>
</evidence>